<keyword evidence="1" id="KW-1133">Transmembrane helix</keyword>
<evidence type="ECO:0000313" key="4">
    <source>
        <dbReference type="Proteomes" id="UP000295075"/>
    </source>
</evidence>
<organism evidence="3 4">
    <name type="scientific">Kribbella albertanoniae</name>
    <dbReference type="NCBI Taxonomy" id="1266829"/>
    <lineage>
        <taxon>Bacteria</taxon>
        <taxon>Bacillati</taxon>
        <taxon>Actinomycetota</taxon>
        <taxon>Actinomycetes</taxon>
        <taxon>Propionibacteriales</taxon>
        <taxon>Kribbellaceae</taxon>
        <taxon>Kribbella</taxon>
    </lineage>
</organism>
<sequence>MSYTDATDRTHTFYPVQPGSPHQPAYGILQDNSQATVALVLGAIAICTGLLFLSPVAWWLGSQSLAEIDAAPGVYNNRGMAQAGRILGIVGTALMAAGLLFFALMLTTLVAI</sequence>
<dbReference type="Proteomes" id="UP000295075">
    <property type="component" value="Unassembled WGS sequence"/>
</dbReference>
<evidence type="ECO:0000313" key="3">
    <source>
        <dbReference type="EMBL" id="TDC26448.1"/>
    </source>
</evidence>
<evidence type="ECO:0000259" key="2">
    <source>
        <dbReference type="Pfam" id="PF13828"/>
    </source>
</evidence>
<protein>
    <submittedName>
        <fullName evidence="3">DUF4190 domain-containing protein</fullName>
    </submittedName>
</protein>
<feature type="transmembrane region" description="Helical" evidence="1">
    <location>
        <begin position="86"/>
        <end position="111"/>
    </location>
</feature>
<keyword evidence="1" id="KW-0812">Transmembrane</keyword>
<feature type="transmembrane region" description="Helical" evidence="1">
    <location>
        <begin position="37"/>
        <end position="60"/>
    </location>
</feature>
<keyword evidence="1" id="KW-0472">Membrane</keyword>
<dbReference type="OrthoDB" id="3733716at2"/>
<dbReference type="AlphaFoldDB" id="A0A4R4PVJ7"/>
<evidence type="ECO:0000256" key="1">
    <source>
        <dbReference type="SAM" id="Phobius"/>
    </source>
</evidence>
<name>A0A4R4PVJ7_9ACTN</name>
<comment type="caution">
    <text evidence="3">The sequence shown here is derived from an EMBL/GenBank/DDBJ whole genome shotgun (WGS) entry which is preliminary data.</text>
</comment>
<accession>A0A4R4PVJ7</accession>
<proteinExistence type="predicted"/>
<keyword evidence="4" id="KW-1185">Reference proteome</keyword>
<dbReference type="RefSeq" id="WP_132409564.1">
    <property type="nucleotide sequence ID" value="NZ_SMKA01000109.1"/>
</dbReference>
<dbReference type="EMBL" id="SMKA01000109">
    <property type="protein sequence ID" value="TDC26448.1"/>
    <property type="molecule type" value="Genomic_DNA"/>
</dbReference>
<dbReference type="InterPro" id="IPR025241">
    <property type="entry name" value="DUF4190"/>
</dbReference>
<reference evidence="3 4" key="1">
    <citation type="submission" date="2019-03" db="EMBL/GenBank/DDBJ databases">
        <title>Draft genome sequences of novel Actinobacteria.</title>
        <authorList>
            <person name="Sahin N."/>
            <person name="Ay H."/>
            <person name="Saygin H."/>
        </authorList>
    </citation>
    <scope>NUCLEOTIDE SEQUENCE [LARGE SCALE GENOMIC DNA]</scope>
    <source>
        <strain evidence="3 4">JCM 30547</strain>
    </source>
</reference>
<feature type="domain" description="DUF4190" evidence="2">
    <location>
        <begin position="35"/>
        <end position="96"/>
    </location>
</feature>
<gene>
    <name evidence="3" type="ORF">E1261_22535</name>
</gene>
<dbReference type="Pfam" id="PF13828">
    <property type="entry name" value="DUF4190"/>
    <property type="match status" value="1"/>
</dbReference>